<keyword evidence="3" id="KW-0547">Nucleotide-binding</keyword>
<evidence type="ECO:0000313" key="6">
    <source>
        <dbReference type="EMBL" id="GAI00469.1"/>
    </source>
</evidence>
<comment type="similarity">
    <text evidence="1">Belongs to the ATPase alpha/beta chains family.</text>
</comment>
<comment type="caution">
    <text evidence="6">The sequence shown here is derived from an EMBL/GenBank/DDBJ whole genome shotgun (WGS) entry which is preliminary data.</text>
</comment>
<evidence type="ECO:0000256" key="1">
    <source>
        <dbReference type="ARBA" id="ARBA00008936"/>
    </source>
</evidence>
<evidence type="ECO:0000256" key="5">
    <source>
        <dbReference type="ARBA" id="ARBA00023065"/>
    </source>
</evidence>
<dbReference type="EMBL" id="BARU01046240">
    <property type="protein sequence ID" value="GAI00469.1"/>
    <property type="molecule type" value="Genomic_DNA"/>
</dbReference>
<dbReference type="GO" id="GO:0006811">
    <property type="term" value="P:monoatomic ion transport"/>
    <property type="evidence" value="ECO:0007669"/>
    <property type="project" value="UniProtKB-KW"/>
</dbReference>
<protein>
    <submittedName>
        <fullName evidence="6">Uncharacterized protein</fullName>
    </submittedName>
</protein>
<keyword evidence="5" id="KW-0406">Ion transport</keyword>
<evidence type="ECO:0000256" key="2">
    <source>
        <dbReference type="ARBA" id="ARBA00022448"/>
    </source>
</evidence>
<dbReference type="SUPFAM" id="SSF47917">
    <property type="entry name" value="C-terminal domain of alpha and beta subunits of F1 ATP synthase"/>
    <property type="match status" value="1"/>
</dbReference>
<reference evidence="6" key="1">
    <citation type="journal article" date="2014" name="Front. Microbiol.">
        <title>High frequency of phylogenetically diverse reductive dehalogenase-homologous genes in deep subseafloor sedimentary metagenomes.</title>
        <authorList>
            <person name="Kawai M."/>
            <person name="Futagami T."/>
            <person name="Toyoda A."/>
            <person name="Takaki Y."/>
            <person name="Nishi S."/>
            <person name="Hori S."/>
            <person name="Arai W."/>
            <person name="Tsubouchi T."/>
            <person name="Morono Y."/>
            <person name="Uchiyama I."/>
            <person name="Ito T."/>
            <person name="Fujiyama A."/>
            <person name="Inagaki F."/>
            <person name="Takami H."/>
        </authorList>
    </citation>
    <scope>NUCLEOTIDE SEQUENCE</scope>
    <source>
        <strain evidence="6">Expedition CK06-06</strain>
    </source>
</reference>
<keyword evidence="4" id="KW-0067">ATP-binding</keyword>
<gene>
    <name evidence="6" type="ORF">S03H2_69837</name>
</gene>
<organism evidence="6">
    <name type="scientific">marine sediment metagenome</name>
    <dbReference type="NCBI Taxonomy" id="412755"/>
    <lineage>
        <taxon>unclassified sequences</taxon>
        <taxon>metagenomes</taxon>
        <taxon>ecological metagenomes</taxon>
    </lineage>
</organism>
<dbReference type="Gene3D" id="1.10.1140.10">
    <property type="entry name" value="Bovine Mitochondrial F1-atpase, Atp Synthase Beta Chain, Chain D, domain 3"/>
    <property type="match status" value="1"/>
</dbReference>
<keyword evidence="2" id="KW-0813">Transport</keyword>
<name>X1M279_9ZZZZ</name>
<evidence type="ECO:0000256" key="4">
    <source>
        <dbReference type="ARBA" id="ARBA00022840"/>
    </source>
</evidence>
<feature type="non-terminal residue" evidence="6">
    <location>
        <position position="1"/>
    </location>
</feature>
<accession>X1M279</accession>
<dbReference type="AlphaFoldDB" id="X1M279"/>
<evidence type="ECO:0000256" key="3">
    <source>
        <dbReference type="ARBA" id="ARBA00022741"/>
    </source>
</evidence>
<proteinExistence type="inferred from homology"/>
<dbReference type="InterPro" id="IPR024034">
    <property type="entry name" value="ATPase_F1/V1_b/a_C"/>
</dbReference>
<sequence>GREGRYVPIEETVHGFKEILEGKHDAPQTSLVPFFFVSFPPPEGELGHAVGLLRLELHPPQGYAL</sequence>